<comment type="catalytic activity">
    <reaction evidence="5 6">
        <text>N(1)-(5-phospho-beta-D-ribosyl)glycinamide + (6R)-10-formyltetrahydrofolate = N(2)-formyl-N(1)-(5-phospho-beta-D-ribosyl)glycinamide + (6S)-5,6,7,8-tetrahydrofolate + H(+)</text>
        <dbReference type="Rhea" id="RHEA:15053"/>
        <dbReference type="ChEBI" id="CHEBI:15378"/>
        <dbReference type="ChEBI" id="CHEBI:57453"/>
        <dbReference type="ChEBI" id="CHEBI:143788"/>
        <dbReference type="ChEBI" id="CHEBI:147286"/>
        <dbReference type="ChEBI" id="CHEBI:195366"/>
        <dbReference type="EC" id="2.1.2.2"/>
    </reaction>
</comment>
<dbReference type="EC" id="2.1.2.2" evidence="6"/>
<dbReference type="EMBL" id="AAYH02000038">
    <property type="protein sequence ID" value="EDO55319.1"/>
    <property type="molecule type" value="Genomic_DNA"/>
</dbReference>
<keyword evidence="3 6" id="KW-0658">Purine biosynthesis</keyword>
<proteinExistence type="inferred from homology"/>
<dbReference type="NCBIfam" id="TIGR00639">
    <property type="entry name" value="PurN"/>
    <property type="match status" value="1"/>
</dbReference>
<evidence type="ECO:0000256" key="4">
    <source>
        <dbReference type="ARBA" id="ARBA00038440"/>
    </source>
</evidence>
<feature type="binding site" evidence="6">
    <location>
        <begin position="30"/>
        <end position="32"/>
    </location>
    <ligand>
        <name>N(1)-(5-phospho-beta-D-ribosyl)glycinamide</name>
        <dbReference type="ChEBI" id="CHEBI:143788"/>
    </ligand>
</feature>
<feature type="binding site" evidence="6">
    <location>
        <position position="76"/>
    </location>
    <ligand>
        <name>(6R)-10-formyltetrahydrofolate</name>
        <dbReference type="ChEBI" id="CHEBI:195366"/>
    </ligand>
</feature>
<evidence type="ECO:0000256" key="1">
    <source>
        <dbReference type="ARBA" id="ARBA00005054"/>
    </source>
</evidence>
<dbReference type="HAMAP" id="MF_01930">
    <property type="entry name" value="PurN"/>
    <property type="match status" value="1"/>
</dbReference>
<evidence type="ECO:0000313" key="9">
    <source>
        <dbReference type="Proteomes" id="UP000004110"/>
    </source>
</evidence>
<comment type="function">
    <text evidence="6">Catalyzes the transfer of a formyl group from 10-formyltetrahydrofolate to 5-phospho-ribosyl-glycinamide (GAR), producing 5-phospho-ribosyl-N-formylglycinamide (FGAR) and tetrahydrofolate.</text>
</comment>
<keyword evidence="9" id="KW-1185">Reference proteome</keyword>
<dbReference type="PANTHER" id="PTHR43369">
    <property type="entry name" value="PHOSPHORIBOSYLGLYCINAMIDE FORMYLTRANSFERASE"/>
    <property type="match status" value="1"/>
</dbReference>
<dbReference type="GO" id="GO:0004644">
    <property type="term" value="F:phosphoribosylglycinamide formyltransferase activity"/>
    <property type="evidence" value="ECO:0007669"/>
    <property type="project" value="UniProtKB-UniRule"/>
</dbReference>
<gene>
    <name evidence="6 8" type="primary">purN</name>
    <name evidence="8" type="ORF">BACUNI_00991</name>
</gene>
<organism evidence="8 9">
    <name type="scientific">Bacteroides uniformis (strain ATCC 8492 / DSM 6597 / CCUG 4942 / CIP 103695 / JCM 5828 / KCTC 5204 / NCTC 13054 / VPI 0061)</name>
    <dbReference type="NCBI Taxonomy" id="411479"/>
    <lineage>
        <taxon>Bacteria</taxon>
        <taxon>Pseudomonadati</taxon>
        <taxon>Bacteroidota</taxon>
        <taxon>Bacteroidia</taxon>
        <taxon>Bacteroidales</taxon>
        <taxon>Bacteroidaceae</taxon>
        <taxon>Bacteroides</taxon>
    </lineage>
</organism>
<dbReference type="Pfam" id="PF00551">
    <property type="entry name" value="Formyl_trans_N"/>
    <property type="match status" value="1"/>
</dbReference>
<reference evidence="8" key="1">
    <citation type="submission" date="2007-06" db="EMBL/GenBank/DDBJ databases">
        <authorList>
            <person name="Fulton L."/>
            <person name="Clifton S."/>
            <person name="Fulton B."/>
            <person name="Xu J."/>
            <person name="Minx P."/>
            <person name="Pepin K.H."/>
            <person name="Johnson M."/>
            <person name="Thiruvilangam P."/>
            <person name="Bhonagiri V."/>
            <person name="Nash W.E."/>
            <person name="Mardis E.R."/>
            <person name="Wilson R.K."/>
        </authorList>
    </citation>
    <scope>NUCLEOTIDE SEQUENCE [LARGE SCALE GENOMIC DNA]</scope>
    <source>
        <strain evidence="8">ATCC 8492</strain>
    </source>
</reference>
<name>A0ABC9NET7_BACUC</name>
<dbReference type="CDD" id="cd08645">
    <property type="entry name" value="FMT_core_GART"/>
    <property type="match status" value="1"/>
</dbReference>
<evidence type="ECO:0000256" key="6">
    <source>
        <dbReference type="HAMAP-Rule" id="MF_01930"/>
    </source>
</evidence>
<sequence>MHLFAHFSRFCAVIGGIMGKNIAVLASGSGTNAENIIRYFREKGSACVALVLTNRQNAFVLERAKGLGVPCVWFAKSDWESGELVLSTLREHDIDFVVLAGFLARVPDNILHAYPNKMINIHPSLLPKFGGKGMYGDRVHEAVIASGEKESGITIHYTNEHYDEGGIICQQKCPVLPGDTPEELAQRIHRLEYEYYPKVIEELVEGLSPSYL</sequence>
<feature type="domain" description="Formyl transferase N-terminal" evidence="7">
    <location>
        <begin position="20"/>
        <end position="200"/>
    </location>
</feature>
<evidence type="ECO:0000256" key="2">
    <source>
        <dbReference type="ARBA" id="ARBA00022679"/>
    </source>
</evidence>
<dbReference type="PROSITE" id="PS00373">
    <property type="entry name" value="GART"/>
    <property type="match status" value="1"/>
</dbReference>
<evidence type="ECO:0000313" key="8">
    <source>
        <dbReference type="EMBL" id="EDO55319.1"/>
    </source>
</evidence>
<comment type="caution">
    <text evidence="8">The sequence shown here is derived from an EMBL/GenBank/DDBJ whole genome shotgun (WGS) entry which is preliminary data.</text>
</comment>
<feature type="active site" description="Proton donor" evidence="6">
    <location>
        <position position="122"/>
    </location>
</feature>
<dbReference type="InterPro" id="IPR036477">
    <property type="entry name" value="Formyl_transf_N_sf"/>
</dbReference>
<feature type="binding site" evidence="6">
    <location>
        <position position="120"/>
    </location>
    <ligand>
        <name>(6R)-10-formyltetrahydrofolate</name>
        <dbReference type="ChEBI" id="CHEBI:195366"/>
    </ligand>
</feature>
<accession>A0ABC9NET7</accession>
<dbReference type="Proteomes" id="UP000004110">
    <property type="component" value="Unassembled WGS sequence"/>
</dbReference>
<dbReference type="PANTHER" id="PTHR43369:SF2">
    <property type="entry name" value="PHOSPHORIBOSYLGLYCINAMIDE FORMYLTRANSFERASE"/>
    <property type="match status" value="1"/>
</dbReference>
<evidence type="ECO:0000259" key="7">
    <source>
        <dbReference type="Pfam" id="PF00551"/>
    </source>
</evidence>
<dbReference type="SUPFAM" id="SSF53328">
    <property type="entry name" value="Formyltransferase"/>
    <property type="match status" value="1"/>
</dbReference>
<dbReference type="Gene3D" id="3.40.50.170">
    <property type="entry name" value="Formyl transferase, N-terminal domain"/>
    <property type="match status" value="1"/>
</dbReference>
<keyword evidence="2 6" id="KW-0808">Transferase</keyword>
<dbReference type="GO" id="GO:0006189">
    <property type="term" value="P:'de novo' IMP biosynthetic process"/>
    <property type="evidence" value="ECO:0007669"/>
    <property type="project" value="UniProtKB-UniRule"/>
</dbReference>
<reference evidence="8" key="2">
    <citation type="submission" date="2013-11" db="EMBL/GenBank/DDBJ databases">
        <title>Draft genome sequence of Bacteroides uniformis (ATCC 8492).</title>
        <authorList>
            <person name="Sudarsanam P."/>
            <person name="Ley R."/>
            <person name="Guruge J."/>
            <person name="Turnbaugh P.J."/>
            <person name="Mahowald M."/>
            <person name="Liep D."/>
            <person name="Gordon J."/>
        </authorList>
    </citation>
    <scope>NUCLEOTIDE SEQUENCE</scope>
    <source>
        <strain evidence="8">ATCC 8492</strain>
    </source>
</reference>
<dbReference type="AlphaFoldDB" id="A0ABC9NET7"/>
<feature type="site" description="Raises pKa of active site His" evidence="6">
    <location>
        <position position="163"/>
    </location>
</feature>
<protein>
    <recommendedName>
        <fullName evidence="6">Phosphoribosylglycinamide formyltransferase</fullName>
        <ecNumber evidence="6">2.1.2.2</ecNumber>
    </recommendedName>
    <alternativeName>
        <fullName evidence="6">5'-phosphoribosylglycinamide transformylase</fullName>
    </alternativeName>
    <alternativeName>
        <fullName evidence="6">GAR transformylase</fullName>
        <shortName evidence="6">GART</shortName>
    </alternativeName>
</protein>
<dbReference type="InterPro" id="IPR004607">
    <property type="entry name" value="GART"/>
</dbReference>
<evidence type="ECO:0000256" key="5">
    <source>
        <dbReference type="ARBA" id="ARBA00047664"/>
    </source>
</evidence>
<comment type="pathway">
    <text evidence="1 6">Purine metabolism; IMP biosynthesis via de novo pathway; N(2)-formyl-N(1)-(5-phospho-D-ribosyl)glycinamide from N(1)-(5-phospho-D-ribosyl)glycinamide (10-formyl THF route): step 1/1.</text>
</comment>
<evidence type="ECO:0000256" key="3">
    <source>
        <dbReference type="ARBA" id="ARBA00022755"/>
    </source>
</evidence>
<dbReference type="InterPro" id="IPR001555">
    <property type="entry name" value="GART_AS"/>
</dbReference>
<dbReference type="InterPro" id="IPR002376">
    <property type="entry name" value="Formyl_transf_N"/>
</dbReference>
<comment type="caution">
    <text evidence="6">Lacks conserved residue(s) required for the propagation of feature annotation.</text>
</comment>
<comment type="similarity">
    <text evidence="4 6">Belongs to the GART family.</text>
</comment>